<evidence type="ECO:0000313" key="2">
    <source>
        <dbReference type="Proteomes" id="UP000284002"/>
    </source>
</evidence>
<comment type="caution">
    <text evidence="1">The sequence shown here is derived from an EMBL/GenBank/DDBJ whole genome shotgun (WGS) entry which is preliminary data.</text>
</comment>
<dbReference type="Pfam" id="PF03513">
    <property type="entry name" value="Cloacin_immun"/>
    <property type="match status" value="1"/>
</dbReference>
<sequence length="81" mass="9490">MALRIRLEWYDKSTDLGLGEELSNIVEDDDFVFTTLGLTDEYQIFDGGYNVLPEWISLLQSYFTHPIDTARHDYQIAFRLP</sequence>
<dbReference type="Gene3D" id="3.10.50.20">
    <property type="entry name" value="Cloacin immunity protein"/>
    <property type="match status" value="1"/>
</dbReference>
<evidence type="ECO:0000313" key="1">
    <source>
        <dbReference type="EMBL" id="RON11699.1"/>
    </source>
</evidence>
<evidence type="ECO:0008006" key="3">
    <source>
        <dbReference type="Google" id="ProtNLM"/>
    </source>
</evidence>
<dbReference type="PRINTS" id="PR01296">
    <property type="entry name" value="CLOACNIMMNTY"/>
</dbReference>
<organism evidence="1 2">
    <name type="scientific">Pseudomonas frederiksbergensis</name>
    <dbReference type="NCBI Taxonomy" id="104087"/>
    <lineage>
        <taxon>Bacteria</taxon>
        <taxon>Pseudomonadati</taxon>
        <taxon>Pseudomonadota</taxon>
        <taxon>Gammaproteobacteria</taxon>
        <taxon>Pseudomonadales</taxon>
        <taxon>Pseudomonadaceae</taxon>
        <taxon>Pseudomonas</taxon>
    </lineage>
</organism>
<proteinExistence type="predicted"/>
<reference evidence="1 2" key="1">
    <citation type="submission" date="2016-10" db="EMBL/GenBank/DDBJ databases">
        <title>Comparative genome analysis of multiple Pseudomonas spp. focuses on biocontrol and plant growth promoting traits.</title>
        <authorList>
            <person name="Tao X.-Y."/>
            <person name="Taylor C.G."/>
        </authorList>
    </citation>
    <scope>NUCLEOTIDE SEQUENCE [LARGE SCALE GENOMIC DNA]</scope>
    <source>
        <strain evidence="1 2">36C6</strain>
    </source>
</reference>
<dbReference type="GO" id="GO:0015643">
    <property type="term" value="F:toxic substance binding"/>
    <property type="evidence" value="ECO:0007669"/>
    <property type="project" value="InterPro"/>
</dbReference>
<protein>
    <recommendedName>
        <fullName evidence="3">Cloacin</fullName>
    </recommendedName>
</protein>
<accession>A0A423HEZ6</accession>
<dbReference type="InterPro" id="IPR003063">
    <property type="entry name" value="Cloacn_immnty_fam"/>
</dbReference>
<dbReference type="Proteomes" id="UP000284002">
    <property type="component" value="Unassembled WGS sequence"/>
</dbReference>
<name>A0A423HEZ6_9PSED</name>
<dbReference type="AlphaFoldDB" id="A0A423HEZ6"/>
<gene>
    <name evidence="1" type="ORF">BK662_31140</name>
</gene>
<dbReference type="EMBL" id="MOBM01000042">
    <property type="protein sequence ID" value="RON11699.1"/>
    <property type="molecule type" value="Genomic_DNA"/>
</dbReference>
<dbReference type="GO" id="GO:0030153">
    <property type="term" value="P:bacteriocin immunity"/>
    <property type="evidence" value="ECO:0007669"/>
    <property type="project" value="InterPro"/>
</dbReference>
<dbReference type="RefSeq" id="WP_123361075.1">
    <property type="nucleotide sequence ID" value="NZ_MOBM01000042.1"/>
</dbReference>
<dbReference type="InterPro" id="IPR036528">
    <property type="entry name" value="Cloacn_immnty_sf"/>
</dbReference>
<dbReference type="SUPFAM" id="SSF54552">
    <property type="entry name" value="Colicin E3 immunity protein"/>
    <property type="match status" value="1"/>
</dbReference>